<dbReference type="SMART" id="SM00066">
    <property type="entry name" value="GAL4"/>
    <property type="match status" value="1"/>
</dbReference>
<dbReference type="SMART" id="SM00355">
    <property type="entry name" value="ZnF_C2H2"/>
    <property type="match status" value="2"/>
</dbReference>
<dbReference type="InterPro" id="IPR036236">
    <property type="entry name" value="Znf_C2H2_sf"/>
</dbReference>
<evidence type="ECO:0000256" key="1">
    <source>
        <dbReference type="ARBA" id="ARBA00022723"/>
    </source>
</evidence>
<dbReference type="GO" id="GO:0003677">
    <property type="term" value="F:DNA binding"/>
    <property type="evidence" value="ECO:0007669"/>
    <property type="project" value="UniProtKB-KW"/>
</dbReference>
<evidence type="ECO:0000256" key="5">
    <source>
        <dbReference type="ARBA" id="ARBA00023125"/>
    </source>
</evidence>
<keyword evidence="7" id="KW-0539">Nucleus</keyword>
<dbReference type="InterPro" id="IPR007219">
    <property type="entry name" value="XnlR_reg_dom"/>
</dbReference>
<evidence type="ECO:0000256" key="3">
    <source>
        <dbReference type="ARBA" id="ARBA00022833"/>
    </source>
</evidence>
<evidence type="ECO:0000256" key="7">
    <source>
        <dbReference type="ARBA" id="ARBA00023242"/>
    </source>
</evidence>
<dbReference type="PANTHER" id="PTHR47660:SF2">
    <property type="entry name" value="TRANSCRIPTION FACTOR WITH C2H2 AND ZN(2)-CYS(6) DNA BINDING DOMAIN (EUROFUNG)"/>
    <property type="match status" value="1"/>
</dbReference>
<evidence type="ECO:0000256" key="9">
    <source>
        <dbReference type="SAM" id="MobiDB-lite"/>
    </source>
</evidence>
<dbReference type="Pfam" id="PF00172">
    <property type="entry name" value="Zn_clus"/>
    <property type="match status" value="1"/>
</dbReference>
<dbReference type="SUPFAM" id="SSF57667">
    <property type="entry name" value="beta-beta-alpha zinc fingers"/>
    <property type="match status" value="1"/>
</dbReference>
<feature type="region of interest" description="Disordered" evidence="9">
    <location>
        <begin position="1"/>
        <end position="24"/>
    </location>
</feature>
<organism evidence="12 13">
    <name type="scientific">Aspergillus calidoustus</name>
    <dbReference type="NCBI Taxonomy" id="454130"/>
    <lineage>
        <taxon>Eukaryota</taxon>
        <taxon>Fungi</taxon>
        <taxon>Dikarya</taxon>
        <taxon>Ascomycota</taxon>
        <taxon>Pezizomycotina</taxon>
        <taxon>Eurotiomycetes</taxon>
        <taxon>Eurotiomycetidae</taxon>
        <taxon>Eurotiales</taxon>
        <taxon>Aspergillaceae</taxon>
        <taxon>Aspergillus</taxon>
        <taxon>Aspergillus subgen. Nidulantes</taxon>
    </lineage>
</organism>
<dbReference type="Pfam" id="PF00096">
    <property type="entry name" value="zf-C2H2"/>
    <property type="match status" value="2"/>
</dbReference>
<dbReference type="STRING" id="454130.A0A0U5FRN8"/>
<dbReference type="PANTHER" id="PTHR47660">
    <property type="entry name" value="TRANSCRIPTION FACTOR WITH C2H2 AND ZN(2)-CYS(6) DNA BINDING DOMAIN (EUROFUNG)-RELATED-RELATED"/>
    <property type="match status" value="1"/>
</dbReference>
<proteinExistence type="predicted"/>
<evidence type="ECO:0000256" key="2">
    <source>
        <dbReference type="ARBA" id="ARBA00022771"/>
    </source>
</evidence>
<evidence type="ECO:0008006" key="14">
    <source>
        <dbReference type="Google" id="ProtNLM"/>
    </source>
</evidence>
<protein>
    <recommendedName>
        <fullName evidence="14">C2H2 type zinc finger domain protein</fullName>
    </recommendedName>
</protein>
<dbReference type="GO" id="GO:0006351">
    <property type="term" value="P:DNA-templated transcription"/>
    <property type="evidence" value="ECO:0007669"/>
    <property type="project" value="InterPro"/>
</dbReference>
<feature type="domain" description="C2H2-type" evidence="11">
    <location>
        <begin position="71"/>
        <end position="98"/>
    </location>
</feature>
<dbReference type="SUPFAM" id="SSF57701">
    <property type="entry name" value="Zn2/Cys6 DNA-binding domain"/>
    <property type="match status" value="1"/>
</dbReference>
<dbReference type="PROSITE" id="PS50157">
    <property type="entry name" value="ZINC_FINGER_C2H2_2"/>
    <property type="match status" value="2"/>
</dbReference>
<dbReference type="Proteomes" id="UP000054771">
    <property type="component" value="Unassembled WGS sequence"/>
</dbReference>
<keyword evidence="4" id="KW-0805">Transcription regulation</keyword>
<feature type="compositionally biased region" description="Polar residues" evidence="9">
    <location>
        <begin position="1"/>
        <end position="19"/>
    </location>
</feature>
<keyword evidence="3" id="KW-0862">Zinc</keyword>
<accession>A0A0U5FRN8</accession>
<reference evidence="13" key="1">
    <citation type="journal article" date="2016" name="Genome Announc.">
        <title>Draft genome sequences of fungus Aspergillus calidoustus.</title>
        <authorList>
            <person name="Horn F."/>
            <person name="Linde J."/>
            <person name="Mattern D.J."/>
            <person name="Walther G."/>
            <person name="Guthke R."/>
            <person name="Scherlach K."/>
            <person name="Martin K."/>
            <person name="Brakhage A.A."/>
            <person name="Petzke L."/>
            <person name="Valiante V."/>
        </authorList>
    </citation>
    <scope>NUCLEOTIDE SEQUENCE [LARGE SCALE GENOMIC DNA]</scope>
    <source>
        <strain evidence="13">SF006504</strain>
    </source>
</reference>
<dbReference type="PROSITE" id="PS00028">
    <property type="entry name" value="ZINC_FINGER_C2H2_1"/>
    <property type="match status" value="2"/>
</dbReference>
<keyword evidence="5" id="KW-0238">DNA-binding</keyword>
<feature type="domain" description="Zn(2)-C6 fungal-type" evidence="10">
    <location>
        <begin position="117"/>
        <end position="145"/>
    </location>
</feature>
<dbReference type="InterPro" id="IPR036864">
    <property type="entry name" value="Zn2-C6_fun-type_DNA-bd_sf"/>
</dbReference>
<evidence type="ECO:0000313" key="12">
    <source>
        <dbReference type="EMBL" id="CEL00894.1"/>
    </source>
</evidence>
<evidence type="ECO:0000259" key="10">
    <source>
        <dbReference type="PROSITE" id="PS50048"/>
    </source>
</evidence>
<evidence type="ECO:0000256" key="6">
    <source>
        <dbReference type="ARBA" id="ARBA00023163"/>
    </source>
</evidence>
<dbReference type="OrthoDB" id="40579at2759"/>
<dbReference type="InterPro" id="IPR001138">
    <property type="entry name" value="Zn2Cys6_DnaBD"/>
</dbReference>
<dbReference type="CDD" id="cd00067">
    <property type="entry name" value="GAL4"/>
    <property type="match status" value="1"/>
</dbReference>
<dbReference type="PROSITE" id="PS00463">
    <property type="entry name" value="ZN2_CY6_FUNGAL_1"/>
    <property type="match status" value="1"/>
</dbReference>
<keyword evidence="13" id="KW-1185">Reference proteome</keyword>
<dbReference type="AlphaFoldDB" id="A0A0U5FRN8"/>
<evidence type="ECO:0000259" key="11">
    <source>
        <dbReference type="PROSITE" id="PS50157"/>
    </source>
</evidence>
<dbReference type="GO" id="GO:0008270">
    <property type="term" value="F:zinc ion binding"/>
    <property type="evidence" value="ECO:0007669"/>
    <property type="project" value="UniProtKB-KW"/>
</dbReference>
<keyword evidence="1" id="KW-0479">Metal-binding</keyword>
<dbReference type="Gene3D" id="3.30.160.60">
    <property type="entry name" value="Classic Zinc Finger"/>
    <property type="match status" value="2"/>
</dbReference>
<name>A0A0U5FRN8_ASPCI</name>
<dbReference type="FunFam" id="3.30.160.60:FF:002343">
    <property type="entry name" value="Zinc finger protein 33A"/>
    <property type="match status" value="1"/>
</dbReference>
<dbReference type="CDD" id="cd12148">
    <property type="entry name" value="fungal_TF_MHR"/>
    <property type="match status" value="1"/>
</dbReference>
<feature type="domain" description="C2H2-type" evidence="11">
    <location>
        <begin position="43"/>
        <end position="70"/>
    </location>
</feature>
<evidence type="ECO:0000313" key="13">
    <source>
        <dbReference type="Proteomes" id="UP000054771"/>
    </source>
</evidence>
<dbReference type="Gene3D" id="4.10.240.10">
    <property type="entry name" value="Zn(2)-C6 fungal-type DNA-binding domain"/>
    <property type="match status" value="1"/>
</dbReference>
<dbReference type="InterPro" id="IPR013087">
    <property type="entry name" value="Znf_C2H2_type"/>
</dbReference>
<dbReference type="PROSITE" id="PS50048">
    <property type="entry name" value="ZN2_CY6_FUNGAL_2"/>
    <property type="match status" value="1"/>
</dbReference>
<gene>
    <name evidence="12" type="ORF">ASPCAL00486</name>
</gene>
<evidence type="ECO:0000256" key="8">
    <source>
        <dbReference type="PROSITE-ProRule" id="PRU00042"/>
    </source>
</evidence>
<evidence type="ECO:0000256" key="4">
    <source>
        <dbReference type="ARBA" id="ARBA00023015"/>
    </source>
</evidence>
<dbReference type="EMBL" id="CDMC01000001">
    <property type="protein sequence ID" value="CEL00894.1"/>
    <property type="molecule type" value="Genomic_DNA"/>
</dbReference>
<keyword evidence="6" id="KW-0804">Transcription</keyword>
<sequence length="854" mass="96126">MSLSMQTVPSPHPTQSDMEGNNLPPIRYNSTAEILLPVASGRYRCEICERTYSRRDHLARHRQTHTSRRPFTCSSCGKDFARRDLFMRHSAIHVRDYAPNTLPNRAQYLYSRRVSRACKACADAKVKCHDEKPCRRCLKRGTPCTPTSGGFGPAMLFNQRPEVHSENEQADFSLEPNSVRDRVCHGSGFPAVMNYSFSTRAETRLTTITEEAMSDYARITDWPADESTQLTRTVEGLSSSLDPDKELPLETSFDDFLLSNFESASGWEELIPEGRIRRASEAYQSSLWYSHPNQTSKRTESIGRDLSSQPTDAILEGLFDELCSLSPRRFSQSIRDNLFAALVIQAHKQTPDCLQNICAVFPSPALLDALVHSFFAKQDQKVDAWIHAPSFEPSTLNIELTTMILATSVLTTSSPSLRELGTCLRRLIRPLIFEKLEKVHESSSRLELYQAVLLSLELDLWHNEEGCLYRAGKFTSIIATIVRGELMGRQPESIAPLSPTDNVERVTEKWIAWVRAESYRRLMMRFCVYDNQLSMTMGVRPTISLSDYRHAVPQPKDLWSARTATDWSHKYMAQQQSYVPRVIDLFVSMPNIPLIAGFLDSGLAMKVSFHLLGGLITEHHLSTLTPFSMTQTRSGDERGLESTQSRKRELETAITSFHHVFSANIRASSIEGLIVSYLSMTLSACIKRVETLAGKAGEQESRDAYQDMQGWADTPDARKAIWHAGQVLRHFKSLDRLTSFQIIMVYHAGLVLYAYSVLSCVSGRPTAAKSDSICYLNEGPSTQLEEFIRDGSFEPMLRSDSRDTDRASVPLVATKDAVEIISEIILNRAWNCEGLSPRLVKGLAKLLQDLACVS</sequence>
<dbReference type="Pfam" id="PF04082">
    <property type="entry name" value="Fungal_trans"/>
    <property type="match status" value="1"/>
</dbReference>
<keyword evidence="2 8" id="KW-0863">Zinc-finger</keyword>
<dbReference type="GO" id="GO:0000981">
    <property type="term" value="F:DNA-binding transcription factor activity, RNA polymerase II-specific"/>
    <property type="evidence" value="ECO:0007669"/>
    <property type="project" value="InterPro"/>
</dbReference>